<keyword evidence="2" id="KW-1185">Reference proteome</keyword>
<dbReference type="EMBL" id="PPTA01000007">
    <property type="protein sequence ID" value="TFB02218.1"/>
    <property type="molecule type" value="Genomic_DNA"/>
</dbReference>
<name>A0ABY2H5C4_9HYPO</name>
<sequence length="97" mass="11191">MAKPSPPTIAIPETLYCELRRSRSKAARRHEMLLSPALLRFGSRPVQRQPCERFLYHSPWPSLAEDLMSVTCRLWDVVPLQKKRWGAADRMQDSVGD</sequence>
<gene>
    <name evidence="1" type="ORF">CCMA1212_005754</name>
</gene>
<reference evidence="1 2" key="1">
    <citation type="submission" date="2018-01" db="EMBL/GenBank/DDBJ databases">
        <title>Genome characterization of the sugarcane-associated fungus Trichoderma ghanense CCMA-1212 and their application in lignocelulose bioconversion.</title>
        <authorList>
            <person name="Steindorff A.S."/>
            <person name="Mendes T.D."/>
            <person name="Vilela E.S.D."/>
            <person name="Rodrigues D.S."/>
            <person name="Formighieri E.F."/>
            <person name="Melo I.S."/>
            <person name="Favaro L.C.L."/>
        </authorList>
    </citation>
    <scope>NUCLEOTIDE SEQUENCE [LARGE SCALE GENOMIC DNA]</scope>
    <source>
        <strain evidence="1 2">CCMA-1212</strain>
    </source>
</reference>
<evidence type="ECO:0000313" key="1">
    <source>
        <dbReference type="EMBL" id="TFB02218.1"/>
    </source>
</evidence>
<dbReference type="RefSeq" id="XP_073558419.1">
    <property type="nucleotide sequence ID" value="XM_073702999.1"/>
</dbReference>
<organism evidence="1 2">
    <name type="scientific">Trichoderma ghanense</name>
    <dbReference type="NCBI Taxonomy" id="65468"/>
    <lineage>
        <taxon>Eukaryota</taxon>
        <taxon>Fungi</taxon>
        <taxon>Dikarya</taxon>
        <taxon>Ascomycota</taxon>
        <taxon>Pezizomycotina</taxon>
        <taxon>Sordariomycetes</taxon>
        <taxon>Hypocreomycetidae</taxon>
        <taxon>Hypocreales</taxon>
        <taxon>Hypocreaceae</taxon>
        <taxon>Trichoderma</taxon>
    </lineage>
</organism>
<comment type="caution">
    <text evidence="1">The sequence shown here is derived from an EMBL/GenBank/DDBJ whole genome shotgun (WGS) entry which is preliminary data.</text>
</comment>
<accession>A0ABY2H5C4</accession>
<proteinExistence type="predicted"/>
<protein>
    <submittedName>
        <fullName evidence="1">Uncharacterized protein</fullName>
    </submittedName>
</protein>
<dbReference type="Proteomes" id="UP001642720">
    <property type="component" value="Unassembled WGS sequence"/>
</dbReference>
<dbReference type="GeneID" id="300577449"/>
<evidence type="ECO:0000313" key="2">
    <source>
        <dbReference type="Proteomes" id="UP001642720"/>
    </source>
</evidence>